<organism evidence="1 2">
    <name type="scientific">Eleutherodactylus coqui</name>
    <name type="common">Puerto Rican coqui</name>
    <dbReference type="NCBI Taxonomy" id="57060"/>
    <lineage>
        <taxon>Eukaryota</taxon>
        <taxon>Metazoa</taxon>
        <taxon>Chordata</taxon>
        <taxon>Craniata</taxon>
        <taxon>Vertebrata</taxon>
        <taxon>Euteleostomi</taxon>
        <taxon>Amphibia</taxon>
        <taxon>Batrachia</taxon>
        <taxon>Anura</taxon>
        <taxon>Neobatrachia</taxon>
        <taxon>Hyloidea</taxon>
        <taxon>Eleutherodactylidae</taxon>
        <taxon>Eleutherodactylinae</taxon>
        <taxon>Eleutherodactylus</taxon>
        <taxon>Eleutherodactylus</taxon>
    </lineage>
</organism>
<sequence>MEAMSLFLLTRKISYSFLSRSYSAAYSRSTDAVDLKLAPMTLGPRLKELRRRRALGFTSTGISQASPPPPPYVSSITSPGLTREDAVPIVVGLDLGVFLLTRHLSAFW</sequence>
<comment type="caution">
    <text evidence="1">The sequence shown here is derived from an EMBL/GenBank/DDBJ whole genome shotgun (WGS) entry which is preliminary data.</text>
</comment>
<protein>
    <submittedName>
        <fullName evidence="1">Uncharacterized protein</fullName>
    </submittedName>
</protein>
<evidence type="ECO:0000313" key="1">
    <source>
        <dbReference type="EMBL" id="KAG9460493.1"/>
    </source>
</evidence>
<name>A0A8J6E7B0_ELECQ</name>
<evidence type="ECO:0000313" key="2">
    <source>
        <dbReference type="Proteomes" id="UP000770717"/>
    </source>
</evidence>
<proteinExistence type="predicted"/>
<dbReference type="AlphaFoldDB" id="A0A8J6E7B0"/>
<keyword evidence="2" id="KW-1185">Reference proteome</keyword>
<dbReference type="EMBL" id="WNTK01064396">
    <property type="protein sequence ID" value="KAG9460493.1"/>
    <property type="molecule type" value="Genomic_DNA"/>
</dbReference>
<reference evidence="1" key="1">
    <citation type="thesis" date="2020" institute="ProQuest LLC" country="789 East Eisenhower Parkway, Ann Arbor, MI, USA">
        <title>Comparative Genomics and Chromosome Evolution.</title>
        <authorList>
            <person name="Mudd A.B."/>
        </authorList>
    </citation>
    <scope>NUCLEOTIDE SEQUENCE</scope>
    <source>
        <strain evidence="1">HN-11 Male</strain>
        <tissue evidence="1">Kidney and liver</tissue>
    </source>
</reference>
<accession>A0A8J6E7B0</accession>
<gene>
    <name evidence="1" type="ORF">GDO78_021480</name>
</gene>
<dbReference type="Proteomes" id="UP000770717">
    <property type="component" value="Unassembled WGS sequence"/>
</dbReference>